<dbReference type="EMBL" id="JBHSSE010000003">
    <property type="protein sequence ID" value="MFC6200603.1"/>
    <property type="molecule type" value="Genomic_DNA"/>
</dbReference>
<evidence type="ECO:0000259" key="3">
    <source>
        <dbReference type="Pfam" id="PF11797"/>
    </source>
</evidence>
<evidence type="ECO:0000313" key="4">
    <source>
        <dbReference type="EMBL" id="MFC6200603.1"/>
    </source>
</evidence>
<feature type="domain" description="WxL Interacting Protein peptidoglycan binding" evidence="2">
    <location>
        <begin position="30"/>
        <end position="148"/>
    </location>
</feature>
<keyword evidence="5" id="KW-1185">Reference proteome</keyword>
<accession>A0ABW1SGZ6</accession>
<evidence type="ECO:0000313" key="5">
    <source>
        <dbReference type="Proteomes" id="UP001596171"/>
    </source>
</evidence>
<dbReference type="RefSeq" id="WP_137614911.1">
    <property type="nucleotide sequence ID" value="NZ_BJDI01000001.1"/>
</dbReference>
<evidence type="ECO:0000259" key="2">
    <source>
        <dbReference type="Pfam" id="PF06030"/>
    </source>
</evidence>
<dbReference type="Proteomes" id="UP001596171">
    <property type="component" value="Unassembled WGS sequence"/>
</dbReference>
<reference evidence="5" key="1">
    <citation type="journal article" date="2019" name="Int. J. Syst. Evol. Microbiol.">
        <title>The Global Catalogue of Microorganisms (GCM) 10K type strain sequencing project: providing services to taxonomists for standard genome sequencing and annotation.</title>
        <authorList>
            <consortium name="The Broad Institute Genomics Platform"/>
            <consortium name="The Broad Institute Genome Sequencing Center for Infectious Disease"/>
            <person name="Wu L."/>
            <person name="Ma J."/>
        </authorList>
    </citation>
    <scope>NUCLEOTIDE SEQUENCE [LARGE SCALE GENOMIC DNA]</scope>
    <source>
        <strain evidence="5">CCM 8930</strain>
    </source>
</reference>
<feature type="domain" description="WxL Interacting Protein host binding" evidence="3">
    <location>
        <begin position="159"/>
        <end position="285"/>
    </location>
</feature>
<sequence>MKLKSWLVGLLASVSLLLLALPGQAEQNQYAIRAVLPSNQVDQETGYFDLKVSPKQEQTIYVRIKNEAATKQQYDVATNLALTGDSGTIVYNQAKPKLDKTLPFNIADTVTAPKIVTVPAKTTSKFALKLKIPAKPFDGIVLGGINVSPHEQANQKRQAGVTLQNKFAYVLGLQLREQANITVKPDLKLLKVAPRQENYRNYIAAKLHNPRSVIIHDFHVDSYVVKQGSTKKQLQTTKDKMLMAPNSTFHFDMGDGTMMLTPGTYMLHLKANSENGKYKWSFTKSL</sequence>
<evidence type="ECO:0000256" key="1">
    <source>
        <dbReference type="SAM" id="SignalP"/>
    </source>
</evidence>
<comment type="caution">
    <text evidence="4">The sequence shown here is derived from an EMBL/GenBank/DDBJ whole genome shotgun (WGS) entry which is preliminary data.</text>
</comment>
<feature type="signal peptide" evidence="1">
    <location>
        <begin position="1"/>
        <end position="25"/>
    </location>
</feature>
<organism evidence="4 5">
    <name type="scientific">Lactiplantibacillus nangangensis</name>
    <dbReference type="NCBI Taxonomy" id="2559917"/>
    <lineage>
        <taxon>Bacteria</taxon>
        <taxon>Bacillati</taxon>
        <taxon>Bacillota</taxon>
        <taxon>Bacilli</taxon>
        <taxon>Lactobacillales</taxon>
        <taxon>Lactobacillaceae</taxon>
        <taxon>Lactiplantibacillus</taxon>
    </lineage>
</organism>
<dbReference type="InterPro" id="IPR010317">
    <property type="entry name" value="WxLIP_PGBD"/>
</dbReference>
<proteinExistence type="predicted"/>
<dbReference type="InterPro" id="IPR021759">
    <property type="entry name" value="WxLIP_HBD"/>
</dbReference>
<dbReference type="Pfam" id="PF06030">
    <property type="entry name" value="WxLIP_PGBD"/>
    <property type="match status" value="1"/>
</dbReference>
<protein>
    <submittedName>
        <fullName evidence="4">DUF916 and DUF3324 domain-containing protein</fullName>
    </submittedName>
</protein>
<gene>
    <name evidence="4" type="ORF">ACFP1L_01675</name>
</gene>
<name>A0ABW1SGZ6_9LACO</name>
<dbReference type="Pfam" id="PF11797">
    <property type="entry name" value="WxLIP_HBD"/>
    <property type="match status" value="1"/>
</dbReference>
<feature type="chain" id="PRO_5046478786" evidence="1">
    <location>
        <begin position="26"/>
        <end position="286"/>
    </location>
</feature>
<keyword evidence="1" id="KW-0732">Signal</keyword>